<feature type="region of interest" description="Disordered" evidence="1">
    <location>
        <begin position="1"/>
        <end position="42"/>
    </location>
</feature>
<organism evidence="2 3">
    <name type="scientific">Pristionchus mayeri</name>
    <dbReference type="NCBI Taxonomy" id="1317129"/>
    <lineage>
        <taxon>Eukaryota</taxon>
        <taxon>Metazoa</taxon>
        <taxon>Ecdysozoa</taxon>
        <taxon>Nematoda</taxon>
        <taxon>Chromadorea</taxon>
        <taxon>Rhabditida</taxon>
        <taxon>Rhabditina</taxon>
        <taxon>Diplogasteromorpha</taxon>
        <taxon>Diplogasteroidea</taxon>
        <taxon>Neodiplogasteridae</taxon>
        <taxon>Pristionchus</taxon>
    </lineage>
</organism>
<accession>A0AAN5I4C0</accession>
<feature type="compositionally biased region" description="Acidic residues" evidence="1">
    <location>
        <begin position="1"/>
        <end position="12"/>
    </location>
</feature>
<dbReference type="EMBL" id="BTRK01000004">
    <property type="protein sequence ID" value="GMR50356.1"/>
    <property type="molecule type" value="Genomic_DNA"/>
</dbReference>
<proteinExistence type="predicted"/>
<comment type="caution">
    <text evidence="2">The sequence shown here is derived from an EMBL/GenBank/DDBJ whole genome shotgun (WGS) entry which is preliminary data.</text>
</comment>
<gene>
    <name evidence="2" type="ORF">PMAYCL1PPCAC_20551</name>
</gene>
<sequence>ELLEEPCVDAETDGGVRGLPGKAGAQPGVDRSHALVSDDGRESVDRTAVLPLAAGAGKLHAVLDEVKRLHDESRAHSGGSAEQELDRVGNGLCVGHDC</sequence>
<evidence type="ECO:0000313" key="2">
    <source>
        <dbReference type="EMBL" id="GMR50356.1"/>
    </source>
</evidence>
<evidence type="ECO:0000313" key="3">
    <source>
        <dbReference type="Proteomes" id="UP001328107"/>
    </source>
</evidence>
<feature type="non-terminal residue" evidence="2">
    <location>
        <position position="98"/>
    </location>
</feature>
<feature type="compositionally biased region" description="Basic and acidic residues" evidence="1">
    <location>
        <begin position="30"/>
        <end position="42"/>
    </location>
</feature>
<protein>
    <submittedName>
        <fullName evidence="2">Uncharacterized protein</fullName>
    </submittedName>
</protein>
<dbReference type="Proteomes" id="UP001328107">
    <property type="component" value="Unassembled WGS sequence"/>
</dbReference>
<dbReference type="AlphaFoldDB" id="A0AAN5I4C0"/>
<reference evidence="3" key="1">
    <citation type="submission" date="2022-10" db="EMBL/GenBank/DDBJ databases">
        <title>Genome assembly of Pristionchus species.</title>
        <authorList>
            <person name="Yoshida K."/>
            <person name="Sommer R.J."/>
        </authorList>
    </citation>
    <scope>NUCLEOTIDE SEQUENCE [LARGE SCALE GENOMIC DNA]</scope>
    <source>
        <strain evidence="3">RS5460</strain>
    </source>
</reference>
<evidence type="ECO:0000256" key="1">
    <source>
        <dbReference type="SAM" id="MobiDB-lite"/>
    </source>
</evidence>
<keyword evidence="3" id="KW-1185">Reference proteome</keyword>
<name>A0AAN5I4C0_9BILA</name>
<feature type="non-terminal residue" evidence="2">
    <location>
        <position position="1"/>
    </location>
</feature>